<protein>
    <submittedName>
        <fullName evidence="7">Polysaccharide biosynthesis protein</fullName>
    </submittedName>
</protein>
<evidence type="ECO:0000313" key="8">
    <source>
        <dbReference type="Proteomes" id="UP000053235"/>
    </source>
</evidence>
<sequence length="478" mass="51240">MQKEFFVQSPDNSTPKTGQDASLAAQVKQLATRAFGLLGAGGTDNQSAQRMAIATFGIRVGGAALAYLSQVVLARMLGAYDYGVFAVAWTFVIILGVMACGGFSSSASKFIPKYREAGDPDSLRGFISTSRRSVFLIGSTIAGAGIGVIALLHPVIDPSYVVPLSVALLALPFFSYAMAQDGIARSYDWPFLAMLPTYIWRPAALLIIILIFLVLAGEATATTAAMAAVLSAFLVAAYQHIHLNRRLRPVLPKGPKTTDIRLWILISLPMLVVDGFLQLITSADVIMVSFFEEPDQVAIYFAASKTLALVHFVYFAVRAASAHRFSRYLHSDDMTGLAAYVRQAVHWTFWPSVGAGIGLLIIAPWLLELFGSGFADGYLLIAVLMVGVLARASIGPADALLTMTGLQKTCAVIYGTTFVLNVVLNLIFISWLGLMGAAVATSCAILFETTALAFAAKRKLNITTFILPLMFQARNAAA</sequence>
<dbReference type="InterPro" id="IPR002797">
    <property type="entry name" value="Polysacc_synth"/>
</dbReference>
<evidence type="ECO:0000256" key="5">
    <source>
        <dbReference type="ARBA" id="ARBA00023136"/>
    </source>
</evidence>
<feature type="transmembrane region" description="Helical" evidence="6">
    <location>
        <begin position="221"/>
        <end position="241"/>
    </location>
</feature>
<feature type="transmembrane region" description="Helical" evidence="6">
    <location>
        <begin position="347"/>
        <end position="367"/>
    </location>
</feature>
<dbReference type="GO" id="GO:0005886">
    <property type="term" value="C:plasma membrane"/>
    <property type="evidence" value="ECO:0007669"/>
    <property type="project" value="UniProtKB-SubCell"/>
</dbReference>
<feature type="transmembrane region" description="Helical" evidence="6">
    <location>
        <begin position="56"/>
        <end position="76"/>
    </location>
</feature>
<feature type="transmembrane region" description="Helical" evidence="6">
    <location>
        <begin position="411"/>
        <end position="431"/>
    </location>
</feature>
<dbReference type="EMBL" id="CXWD01000007">
    <property type="protein sequence ID" value="CTQ69793.1"/>
    <property type="molecule type" value="Genomic_DNA"/>
</dbReference>
<evidence type="ECO:0000256" key="2">
    <source>
        <dbReference type="ARBA" id="ARBA00022475"/>
    </source>
</evidence>
<gene>
    <name evidence="7" type="ORF">LAX5112_02251</name>
</gene>
<feature type="transmembrane region" description="Helical" evidence="6">
    <location>
        <begin position="297"/>
        <end position="317"/>
    </location>
</feature>
<dbReference type="AlphaFoldDB" id="A0A0M7A7T6"/>
<keyword evidence="3 6" id="KW-0812">Transmembrane</keyword>
<dbReference type="STRING" id="388408.LAX5112_02251"/>
<evidence type="ECO:0000256" key="6">
    <source>
        <dbReference type="SAM" id="Phobius"/>
    </source>
</evidence>
<feature type="transmembrane region" description="Helical" evidence="6">
    <location>
        <begin position="262"/>
        <end position="291"/>
    </location>
</feature>
<dbReference type="PANTHER" id="PTHR30250">
    <property type="entry name" value="PST FAMILY PREDICTED COLANIC ACID TRANSPORTER"/>
    <property type="match status" value="1"/>
</dbReference>
<name>A0A0M7A7T6_9HYPH</name>
<comment type="subcellular location">
    <subcellularLocation>
        <location evidence="1">Cell membrane</location>
        <topology evidence="1">Multi-pass membrane protein</topology>
    </subcellularLocation>
</comment>
<keyword evidence="2" id="KW-1003">Cell membrane</keyword>
<evidence type="ECO:0000256" key="3">
    <source>
        <dbReference type="ARBA" id="ARBA00022692"/>
    </source>
</evidence>
<dbReference type="PANTHER" id="PTHR30250:SF11">
    <property type="entry name" value="O-ANTIGEN TRANSPORTER-RELATED"/>
    <property type="match status" value="1"/>
</dbReference>
<organism evidence="7 8">
    <name type="scientific">Roseibium alexandrii</name>
    <dbReference type="NCBI Taxonomy" id="388408"/>
    <lineage>
        <taxon>Bacteria</taxon>
        <taxon>Pseudomonadati</taxon>
        <taxon>Pseudomonadota</taxon>
        <taxon>Alphaproteobacteria</taxon>
        <taxon>Hyphomicrobiales</taxon>
        <taxon>Stappiaceae</taxon>
        <taxon>Roseibium</taxon>
    </lineage>
</organism>
<dbReference type="InterPro" id="IPR050833">
    <property type="entry name" value="Poly_Biosynth_Transport"/>
</dbReference>
<keyword evidence="5 6" id="KW-0472">Membrane</keyword>
<proteinExistence type="predicted"/>
<accession>A0A0M7A7T6</accession>
<keyword evidence="8" id="KW-1185">Reference proteome</keyword>
<evidence type="ECO:0000256" key="4">
    <source>
        <dbReference type="ARBA" id="ARBA00022989"/>
    </source>
</evidence>
<dbReference type="Pfam" id="PF01943">
    <property type="entry name" value="Polysacc_synt"/>
    <property type="match status" value="1"/>
</dbReference>
<reference evidence="8" key="1">
    <citation type="submission" date="2015-07" db="EMBL/GenBank/DDBJ databases">
        <authorList>
            <person name="Rodrigo-Torres Lidia"/>
            <person name="Arahal R.David."/>
        </authorList>
    </citation>
    <scope>NUCLEOTIDE SEQUENCE [LARGE SCALE GENOMIC DNA]</scope>
    <source>
        <strain evidence="8">CECT 5112</strain>
    </source>
</reference>
<keyword evidence="4 6" id="KW-1133">Transmembrane helix</keyword>
<feature type="transmembrane region" description="Helical" evidence="6">
    <location>
        <begin position="191"/>
        <end position="215"/>
    </location>
</feature>
<dbReference type="Proteomes" id="UP000053235">
    <property type="component" value="Unassembled WGS sequence"/>
</dbReference>
<evidence type="ECO:0000256" key="1">
    <source>
        <dbReference type="ARBA" id="ARBA00004651"/>
    </source>
</evidence>
<feature type="transmembrane region" description="Helical" evidence="6">
    <location>
        <begin position="134"/>
        <end position="154"/>
    </location>
</feature>
<feature type="transmembrane region" description="Helical" evidence="6">
    <location>
        <begin position="160"/>
        <end position="179"/>
    </location>
</feature>
<evidence type="ECO:0000313" key="7">
    <source>
        <dbReference type="EMBL" id="CTQ69793.1"/>
    </source>
</evidence>
<feature type="transmembrane region" description="Helical" evidence="6">
    <location>
        <begin position="437"/>
        <end position="456"/>
    </location>
</feature>
<feature type="transmembrane region" description="Helical" evidence="6">
    <location>
        <begin position="82"/>
        <end position="103"/>
    </location>
</feature>